<evidence type="ECO:0000313" key="3">
    <source>
        <dbReference type="Proteomes" id="UP000054248"/>
    </source>
</evidence>
<proteinExistence type="predicted"/>
<dbReference type="SUPFAM" id="SSF51569">
    <property type="entry name" value="Aldolase"/>
    <property type="match status" value="1"/>
</dbReference>
<dbReference type="GO" id="GO:0008840">
    <property type="term" value="F:4-hydroxy-tetrahydrodipicolinate synthase activity"/>
    <property type="evidence" value="ECO:0007669"/>
    <property type="project" value="TreeGrafter"/>
</dbReference>
<dbReference type="Pfam" id="PF00701">
    <property type="entry name" value="DHDPS"/>
    <property type="match status" value="1"/>
</dbReference>
<reference evidence="2 3" key="1">
    <citation type="submission" date="2014-04" db="EMBL/GenBank/DDBJ databases">
        <authorList>
            <consortium name="DOE Joint Genome Institute"/>
            <person name="Kuo A."/>
            <person name="Girlanda M."/>
            <person name="Perotto S."/>
            <person name="Kohler A."/>
            <person name="Nagy L.G."/>
            <person name="Floudas D."/>
            <person name="Copeland A."/>
            <person name="Barry K.W."/>
            <person name="Cichocki N."/>
            <person name="Veneault-Fourrey C."/>
            <person name="LaButti K."/>
            <person name="Lindquist E.A."/>
            <person name="Lipzen A."/>
            <person name="Lundell T."/>
            <person name="Morin E."/>
            <person name="Murat C."/>
            <person name="Sun H."/>
            <person name="Tunlid A."/>
            <person name="Henrissat B."/>
            <person name="Grigoriev I.V."/>
            <person name="Hibbett D.S."/>
            <person name="Martin F."/>
            <person name="Nordberg H.P."/>
            <person name="Cantor M.N."/>
            <person name="Hua S.X."/>
        </authorList>
    </citation>
    <scope>NUCLEOTIDE SEQUENCE [LARGE SCALE GENOMIC DNA]</scope>
    <source>
        <strain evidence="2 3">MUT 4182</strain>
    </source>
</reference>
<dbReference type="EMBL" id="KN823021">
    <property type="protein sequence ID" value="KIO26648.1"/>
    <property type="molecule type" value="Genomic_DNA"/>
</dbReference>
<dbReference type="SMART" id="SM01130">
    <property type="entry name" value="DHDPS"/>
    <property type="match status" value="1"/>
</dbReference>
<keyword evidence="1" id="KW-0456">Lyase</keyword>
<dbReference type="CDD" id="cd00408">
    <property type="entry name" value="DHDPS-like"/>
    <property type="match status" value="1"/>
</dbReference>
<evidence type="ECO:0000313" key="2">
    <source>
        <dbReference type="EMBL" id="KIO26648.1"/>
    </source>
</evidence>
<dbReference type="InterPro" id="IPR002220">
    <property type="entry name" value="DapA-like"/>
</dbReference>
<accession>A0A0C3KZ35</accession>
<dbReference type="STRING" id="1051891.A0A0C3KZ35"/>
<gene>
    <name evidence="2" type="ORF">M407DRAFT_24092</name>
</gene>
<organism evidence="2 3">
    <name type="scientific">Tulasnella calospora MUT 4182</name>
    <dbReference type="NCBI Taxonomy" id="1051891"/>
    <lineage>
        <taxon>Eukaryota</taxon>
        <taxon>Fungi</taxon>
        <taxon>Dikarya</taxon>
        <taxon>Basidiomycota</taxon>
        <taxon>Agaricomycotina</taxon>
        <taxon>Agaricomycetes</taxon>
        <taxon>Cantharellales</taxon>
        <taxon>Tulasnellaceae</taxon>
        <taxon>Tulasnella</taxon>
    </lineage>
</organism>
<dbReference type="PRINTS" id="PR00146">
    <property type="entry name" value="DHPICSNTHASE"/>
</dbReference>
<dbReference type="OrthoDB" id="191315at2759"/>
<reference evidence="3" key="2">
    <citation type="submission" date="2015-01" db="EMBL/GenBank/DDBJ databases">
        <title>Evolutionary Origins and Diversification of the Mycorrhizal Mutualists.</title>
        <authorList>
            <consortium name="DOE Joint Genome Institute"/>
            <consortium name="Mycorrhizal Genomics Consortium"/>
            <person name="Kohler A."/>
            <person name="Kuo A."/>
            <person name="Nagy L.G."/>
            <person name="Floudas D."/>
            <person name="Copeland A."/>
            <person name="Barry K.W."/>
            <person name="Cichocki N."/>
            <person name="Veneault-Fourrey C."/>
            <person name="LaButti K."/>
            <person name="Lindquist E.A."/>
            <person name="Lipzen A."/>
            <person name="Lundell T."/>
            <person name="Morin E."/>
            <person name="Murat C."/>
            <person name="Riley R."/>
            <person name="Ohm R."/>
            <person name="Sun H."/>
            <person name="Tunlid A."/>
            <person name="Henrissat B."/>
            <person name="Grigoriev I.V."/>
            <person name="Hibbett D.S."/>
            <person name="Martin F."/>
        </authorList>
    </citation>
    <scope>NUCLEOTIDE SEQUENCE [LARGE SCALE GENOMIC DNA]</scope>
    <source>
        <strain evidence="3">MUT 4182</strain>
    </source>
</reference>
<dbReference type="InterPro" id="IPR013785">
    <property type="entry name" value="Aldolase_TIM"/>
</dbReference>
<evidence type="ECO:0000256" key="1">
    <source>
        <dbReference type="ARBA" id="ARBA00023239"/>
    </source>
</evidence>
<dbReference type="Proteomes" id="UP000054248">
    <property type="component" value="Unassembled WGS sequence"/>
</dbReference>
<sequence length="327" mass="34916">MAPSTLAQRRPLVPGVYVPVITIFKDDEAQSLDIDAYQKHILFMAKAGIHGFVCQGTTAEGPALTFEERAELVKATRSVLDKNGFAQVPIIVGVAGGSTQETVKLAVQANEAGGDYVISLPPSYFAGNMTMAALEAFYTELADKSPLPVLIYSFPAVSSGLELPSESIHRLARHENIVGIKQTDHNVGKMSRIAYQNPGFAVFAGASDYFLGALAVGVHGAITGIGNVFPKLVIDFYNQCLTVFGPNPSSGASLAEAIRKLQVYQGQLSVAETVIISGGIPSTKYACQHYLGWGGPPRRPVPESPKEVKARVEEGLKELAELESKLL</sequence>
<dbReference type="HOGENOM" id="CLU_049343_0_0_1"/>
<dbReference type="PANTHER" id="PTHR12128:SF66">
    <property type="entry name" value="4-HYDROXY-2-OXOGLUTARATE ALDOLASE, MITOCHONDRIAL"/>
    <property type="match status" value="1"/>
</dbReference>
<protein>
    <submittedName>
        <fullName evidence="2">Uncharacterized protein</fullName>
    </submittedName>
</protein>
<dbReference type="Gene3D" id="3.20.20.70">
    <property type="entry name" value="Aldolase class I"/>
    <property type="match status" value="1"/>
</dbReference>
<dbReference type="AlphaFoldDB" id="A0A0C3KZ35"/>
<dbReference type="PANTHER" id="PTHR12128">
    <property type="entry name" value="DIHYDRODIPICOLINATE SYNTHASE"/>
    <property type="match status" value="1"/>
</dbReference>
<name>A0A0C3KZ35_9AGAM</name>
<keyword evidence="3" id="KW-1185">Reference proteome</keyword>